<sequence>MMSPSNVGVNLRNQGQKVGMVNILTNGITQLVCKGSAIASPQDLVGKKSSCRLKTICPTSCCKPC</sequence>
<proteinExistence type="predicted"/>
<protein>
    <submittedName>
        <fullName evidence="1">Uncharacterized protein</fullName>
    </submittedName>
</protein>
<evidence type="ECO:0000313" key="1">
    <source>
        <dbReference type="EMBL" id="SUA20278.1"/>
    </source>
</evidence>
<dbReference type="EMBL" id="UGRI01000001">
    <property type="protein sequence ID" value="SUA20278.1"/>
    <property type="molecule type" value="Genomic_DNA"/>
</dbReference>
<name>A0A378VVJ5_NEIGO</name>
<organism evidence="1">
    <name type="scientific">Neisseria gonorrhoeae</name>
    <dbReference type="NCBI Taxonomy" id="485"/>
    <lineage>
        <taxon>Bacteria</taxon>
        <taxon>Pseudomonadati</taxon>
        <taxon>Pseudomonadota</taxon>
        <taxon>Betaproteobacteria</taxon>
        <taxon>Neisseriales</taxon>
        <taxon>Neisseriaceae</taxon>
        <taxon>Neisseria</taxon>
    </lineage>
</organism>
<dbReference type="AlphaFoldDB" id="A0A378VVJ5"/>
<accession>A0A378VVJ5</accession>
<gene>
    <name evidence="1" type="ORF">NCTC11421_00359</name>
</gene>
<reference evidence="1" key="1">
    <citation type="submission" date="2018-06" db="EMBL/GenBank/DDBJ databases">
        <authorList>
            <consortium name="Pathogen Informatics"/>
            <person name="Doyle S."/>
        </authorList>
    </citation>
    <scope>NUCLEOTIDE SEQUENCE [LARGE SCALE GENOMIC DNA]</scope>
    <source>
        <strain evidence="1">NCTC11421</strain>
    </source>
</reference>